<dbReference type="SUPFAM" id="SSF52833">
    <property type="entry name" value="Thioredoxin-like"/>
    <property type="match status" value="1"/>
</dbReference>
<comment type="similarity">
    <text evidence="2">Belongs to the selenoprotein M/F family.</text>
</comment>
<dbReference type="InterPro" id="IPR014912">
    <property type="entry name" value="Sep15_SelM_dom"/>
</dbReference>
<evidence type="ECO:0000313" key="9">
    <source>
        <dbReference type="EMBL" id="KAG2593506.1"/>
    </source>
</evidence>
<dbReference type="AlphaFoldDB" id="A0A8T0S9Z4"/>
<sequence>MMDRSLSVAAAVAAVALLCFSGLCHGERLGARECEDLGFTGLALCSDCNALSEFVKDQELVEDCRKCCTEDSDDSISKLTFSGAIIEVCMRKLVFYPEVVGFLEEDKDDFPYVEARYLYGSPPKLIMLDDKGEQKETIRIDNWKREHIRQFLKEKVKLVKSDS</sequence>
<evidence type="ECO:0000256" key="3">
    <source>
        <dbReference type="ARBA" id="ARBA00022729"/>
    </source>
</evidence>
<protein>
    <recommendedName>
        <fullName evidence="6">Selenoprotein F</fullName>
    </recommendedName>
</protein>
<feature type="chain" id="PRO_5035839248" description="Selenoprotein F" evidence="7">
    <location>
        <begin position="27"/>
        <end position="163"/>
    </location>
</feature>
<evidence type="ECO:0000256" key="5">
    <source>
        <dbReference type="ARBA" id="ARBA00022933"/>
    </source>
</evidence>
<dbReference type="PANTHER" id="PTHR13077:SF6">
    <property type="entry name" value="SELENOPROTEIN F"/>
    <property type="match status" value="1"/>
</dbReference>
<keyword evidence="3 7" id="KW-0732">Signal</keyword>
<evidence type="ECO:0000256" key="1">
    <source>
        <dbReference type="ARBA" id="ARBA00004319"/>
    </source>
</evidence>
<gene>
    <name evidence="9" type="ORF">PVAP13_5NG012100</name>
</gene>
<comment type="caution">
    <text evidence="9">The sequence shown here is derived from an EMBL/GenBank/DDBJ whole genome shotgun (WGS) entry which is preliminary data.</text>
</comment>
<keyword evidence="4" id="KW-0256">Endoplasmic reticulum</keyword>
<name>A0A8T0S9Z4_PANVG</name>
<comment type="subcellular location">
    <subcellularLocation>
        <location evidence="1">Endoplasmic reticulum lumen</location>
    </subcellularLocation>
</comment>
<dbReference type="InterPro" id="IPR039992">
    <property type="entry name" value="Sep15_SelM"/>
</dbReference>
<dbReference type="GO" id="GO:0016491">
    <property type="term" value="F:oxidoreductase activity"/>
    <property type="evidence" value="ECO:0007669"/>
    <property type="project" value="TreeGrafter"/>
</dbReference>
<feature type="signal peptide" evidence="7">
    <location>
        <begin position="1"/>
        <end position="26"/>
    </location>
</feature>
<dbReference type="InterPro" id="IPR036249">
    <property type="entry name" value="Thioredoxin-like_sf"/>
</dbReference>
<organism evidence="9 10">
    <name type="scientific">Panicum virgatum</name>
    <name type="common">Blackwell switchgrass</name>
    <dbReference type="NCBI Taxonomy" id="38727"/>
    <lineage>
        <taxon>Eukaryota</taxon>
        <taxon>Viridiplantae</taxon>
        <taxon>Streptophyta</taxon>
        <taxon>Embryophyta</taxon>
        <taxon>Tracheophyta</taxon>
        <taxon>Spermatophyta</taxon>
        <taxon>Magnoliopsida</taxon>
        <taxon>Liliopsida</taxon>
        <taxon>Poales</taxon>
        <taxon>Poaceae</taxon>
        <taxon>PACMAD clade</taxon>
        <taxon>Panicoideae</taxon>
        <taxon>Panicodae</taxon>
        <taxon>Paniceae</taxon>
        <taxon>Panicinae</taxon>
        <taxon>Panicum</taxon>
        <taxon>Panicum sect. Hiantes</taxon>
    </lineage>
</organism>
<reference evidence="9" key="1">
    <citation type="submission" date="2020-05" db="EMBL/GenBank/DDBJ databases">
        <title>WGS assembly of Panicum virgatum.</title>
        <authorList>
            <person name="Lovell J.T."/>
            <person name="Jenkins J."/>
            <person name="Shu S."/>
            <person name="Juenger T.E."/>
            <person name="Schmutz J."/>
        </authorList>
    </citation>
    <scope>NUCLEOTIDE SEQUENCE</scope>
    <source>
        <strain evidence="9">AP13</strain>
    </source>
</reference>
<keyword evidence="5" id="KW-0712">Selenocysteine</keyword>
<proteinExistence type="inferred from homology"/>
<evidence type="ECO:0000256" key="2">
    <source>
        <dbReference type="ARBA" id="ARBA00005742"/>
    </source>
</evidence>
<evidence type="ECO:0000256" key="6">
    <source>
        <dbReference type="ARBA" id="ARBA00040775"/>
    </source>
</evidence>
<feature type="domain" description="Selenoprotein F/M" evidence="8">
    <location>
        <begin position="83"/>
        <end position="157"/>
    </location>
</feature>
<dbReference type="Pfam" id="PF08806">
    <property type="entry name" value="Sep15_SelM"/>
    <property type="match status" value="1"/>
</dbReference>
<dbReference type="PANTHER" id="PTHR13077">
    <property type="entry name" value="SELENOPROTEIN F"/>
    <property type="match status" value="1"/>
</dbReference>
<dbReference type="Proteomes" id="UP000823388">
    <property type="component" value="Chromosome 5N"/>
</dbReference>
<dbReference type="EMBL" id="CM029046">
    <property type="protein sequence ID" value="KAG2593506.1"/>
    <property type="molecule type" value="Genomic_DNA"/>
</dbReference>
<keyword evidence="10" id="KW-1185">Reference proteome</keyword>
<dbReference type="GO" id="GO:0005788">
    <property type="term" value="C:endoplasmic reticulum lumen"/>
    <property type="evidence" value="ECO:0007669"/>
    <property type="project" value="UniProtKB-SubCell"/>
</dbReference>
<evidence type="ECO:0000313" key="10">
    <source>
        <dbReference type="Proteomes" id="UP000823388"/>
    </source>
</evidence>
<evidence type="ECO:0000256" key="7">
    <source>
        <dbReference type="SAM" id="SignalP"/>
    </source>
</evidence>
<dbReference type="OrthoDB" id="1910009at2759"/>
<dbReference type="InterPro" id="IPR038219">
    <property type="entry name" value="Sep15/SelM_sf"/>
</dbReference>
<dbReference type="Gene3D" id="3.40.30.50">
    <property type="entry name" value="Sep15/SelM thioredoxin-like domain, active-site redox motif"/>
    <property type="match status" value="1"/>
</dbReference>
<evidence type="ECO:0000256" key="4">
    <source>
        <dbReference type="ARBA" id="ARBA00022824"/>
    </source>
</evidence>
<evidence type="ECO:0000259" key="8">
    <source>
        <dbReference type="Pfam" id="PF08806"/>
    </source>
</evidence>
<accession>A0A8T0S9Z4</accession>